<evidence type="ECO:0000256" key="1">
    <source>
        <dbReference type="SAM" id="Phobius"/>
    </source>
</evidence>
<sequence>MTDDVCGSTRHIPLQGYSGRARSWQKASWSRVLREASVGSLIMLIPTLLLGFFMSWEIGMAIVLATATSVTLSSISFSLRGHTFECAVKRGIILTLGWWERI</sequence>
<feature type="transmembrane region" description="Helical" evidence="1">
    <location>
        <begin position="58"/>
        <end position="79"/>
    </location>
</feature>
<name>A0AB39T4R0_9ACTN</name>
<organism evidence="2">
    <name type="scientific">Streptomyces sp. R44</name>
    <dbReference type="NCBI Taxonomy" id="3238633"/>
    <lineage>
        <taxon>Bacteria</taxon>
        <taxon>Bacillati</taxon>
        <taxon>Actinomycetota</taxon>
        <taxon>Actinomycetes</taxon>
        <taxon>Kitasatosporales</taxon>
        <taxon>Streptomycetaceae</taxon>
        <taxon>Streptomyces</taxon>
    </lineage>
</organism>
<dbReference type="AlphaFoldDB" id="A0AB39T4R0"/>
<keyword evidence="1" id="KW-1133">Transmembrane helix</keyword>
<dbReference type="RefSeq" id="WP_369148100.1">
    <property type="nucleotide sequence ID" value="NZ_CP163444.1"/>
</dbReference>
<evidence type="ECO:0000313" key="2">
    <source>
        <dbReference type="EMBL" id="XDQ75570.1"/>
    </source>
</evidence>
<proteinExistence type="predicted"/>
<reference evidence="2" key="1">
    <citation type="submission" date="2024-07" db="EMBL/GenBank/DDBJ databases">
        <authorList>
            <person name="Yu S.T."/>
        </authorList>
    </citation>
    <scope>NUCLEOTIDE SEQUENCE</scope>
    <source>
        <strain evidence="2">R44</strain>
    </source>
</reference>
<keyword evidence="1" id="KW-0812">Transmembrane</keyword>
<accession>A0AB39T4R0</accession>
<gene>
    <name evidence="2" type="ORF">AB5J54_35845</name>
</gene>
<protein>
    <submittedName>
        <fullName evidence="2">Uncharacterized protein</fullName>
    </submittedName>
</protein>
<keyword evidence="1" id="KW-0472">Membrane</keyword>
<dbReference type="EMBL" id="CP163444">
    <property type="protein sequence ID" value="XDQ75570.1"/>
    <property type="molecule type" value="Genomic_DNA"/>
</dbReference>
<feature type="transmembrane region" description="Helical" evidence="1">
    <location>
        <begin position="32"/>
        <end position="52"/>
    </location>
</feature>